<name>A0A098LC77_9BACT</name>
<evidence type="ECO:0000313" key="1">
    <source>
        <dbReference type="EMBL" id="GAL84044.1"/>
    </source>
</evidence>
<reference evidence="1 2" key="1">
    <citation type="submission" date="2014-09" db="EMBL/GenBank/DDBJ databases">
        <title>Sporocytophaga myxococcoides PG-01 genome sequencing.</title>
        <authorList>
            <person name="Liu L."/>
            <person name="Gao P.J."/>
            <person name="Chen G.J."/>
            <person name="Wang L.S."/>
        </authorList>
    </citation>
    <scope>NUCLEOTIDE SEQUENCE [LARGE SCALE GENOMIC DNA]</scope>
    <source>
        <strain evidence="1 2">PG-01</strain>
    </source>
</reference>
<dbReference type="AlphaFoldDB" id="A0A098LC77"/>
<accession>A0A098LC77</accession>
<protein>
    <submittedName>
        <fullName evidence="1">Uncharacterized protein</fullName>
    </submittedName>
</protein>
<organism evidence="1 2">
    <name type="scientific">Sporocytophaga myxococcoides</name>
    <dbReference type="NCBI Taxonomy" id="153721"/>
    <lineage>
        <taxon>Bacteria</taxon>
        <taxon>Pseudomonadati</taxon>
        <taxon>Bacteroidota</taxon>
        <taxon>Cytophagia</taxon>
        <taxon>Cytophagales</taxon>
        <taxon>Cytophagaceae</taxon>
        <taxon>Sporocytophaga</taxon>
    </lineage>
</organism>
<sequence length="65" mass="7805">MFYYFLFRLDQNHYTIDDCVNCFTCEVKMILNRRVRGELNVDIIVFFKDWCSLRVYGNANLVVGI</sequence>
<gene>
    <name evidence="1" type="ORF">MYP_1272</name>
</gene>
<evidence type="ECO:0000313" key="2">
    <source>
        <dbReference type="Proteomes" id="UP000030185"/>
    </source>
</evidence>
<keyword evidence="2" id="KW-1185">Reference proteome</keyword>
<proteinExistence type="predicted"/>
<dbReference type="EMBL" id="BBLT01000002">
    <property type="protein sequence ID" value="GAL84044.1"/>
    <property type="molecule type" value="Genomic_DNA"/>
</dbReference>
<comment type="caution">
    <text evidence="1">The sequence shown here is derived from an EMBL/GenBank/DDBJ whole genome shotgun (WGS) entry which is preliminary data.</text>
</comment>
<dbReference type="STRING" id="153721.MYP_1272"/>
<dbReference type="Proteomes" id="UP000030185">
    <property type="component" value="Unassembled WGS sequence"/>
</dbReference>